<proteinExistence type="predicted"/>
<sequence length="171" mass="18442">MVPQSSRVRLLAVRNRRKHADVEPKLPGTVCGDCRRSGSYDFVGEGVPWGVPDVSEGLQATKRGTIRVPDDSAKQDRGLWRALQAVLSAGGVLLQVGPGSQAVGLAVEQVLGQHAGQLGTAEQRRLHNRSDFGPFGEVGAERGQSGTWPVRCYRSRSERKAHRGQTVEGHA</sequence>
<dbReference type="AlphaFoldDB" id="A0A8D8P1Z9"/>
<protein>
    <submittedName>
        <fullName evidence="1">(northern house mosquito) hypothetical protein</fullName>
    </submittedName>
</protein>
<evidence type="ECO:0000313" key="1">
    <source>
        <dbReference type="EMBL" id="CAG6586282.1"/>
    </source>
</evidence>
<name>A0A8D8P1Z9_CULPI</name>
<dbReference type="EMBL" id="HBUE01023233">
    <property type="protein sequence ID" value="CAG6453514.1"/>
    <property type="molecule type" value="Transcribed_RNA"/>
</dbReference>
<accession>A0A8D8P1Z9</accession>
<dbReference type="EMBL" id="HBUE01317251">
    <property type="protein sequence ID" value="CAG6586282.1"/>
    <property type="molecule type" value="Transcribed_RNA"/>
</dbReference>
<dbReference type="EMBL" id="HBUE01210842">
    <property type="protein sequence ID" value="CAG6534371.1"/>
    <property type="molecule type" value="Transcribed_RNA"/>
</dbReference>
<organism evidence="1">
    <name type="scientific">Culex pipiens</name>
    <name type="common">House mosquito</name>
    <dbReference type="NCBI Taxonomy" id="7175"/>
    <lineage>
        <taxon>Eukaryota</taxon>
        <taxon>Metazoa</taxon>
        <taxon>Ecdysozoa</taxon>
        <taxon>Arthropoda</taxon>
        <taxon>Hexapoda</taxon>
        <taxon>Insecta</taxon>
        <taxon>Pterygota</taxon>
        <taxon>Neoptera</taxon>
        <taxon>Endopterygota</taxon>
        <taxon>Diptera</taxon>
        <taxon>Nematocera</taxon>
        <taxon>Culicoidea</taxon>
        <taxon>Culicidae</taxon>
        <taxon>Culicinae</taxon>
        <taxon>Culicini</taxon>
        <taxon>Culex</taxon>
        <taxon>Culex</taxon>
    </lineage>
</organism>
<reference evidence="1" key="1">
    <citation type="submission" date="2021-05" db="EMBL/GenBank/DDBJ databases">
        <authorList>
            <person name="Alioto T."/>
            <person name="Alioto T."/>
            <person name="Gomez Garrido J."/>
        </authorList>
    </citation>
    <scope>NUCLEOTIDE SEQUENCE</scope>
</reference>